<keyword evidence="1" id="KW-0175">Coiled coil</keyword>
<evidence type="ECO:0000256" key="1">
    <source>
        <dbReference type="SAM" id="Coils"/>
    </source>
</evidence>
<keyword evidence="6" id="KW-1185">Reference proteome</keyword>
<gene>
    <name evidence="5" type="ORF">U9M48_026455</name>
</gene>
<feature type="region of interest" description="Disordered" evidence="2">
    <location>
        <begin position="39"/>
        <end position="79"/>
    </location>
</feature>
<feature type="compositionally biased region" description="Polar residues" evidence="2">
    <location>
        <begin position="58"/>
        <end position="72"/>
    </location>
</feature>
<dbReference type="EMBL" id="CP144750">
    <property type="protein sequence ID" value="WVZ78804.1"/>
    <property type="molecule type" value="Genomic_DNA"/>
</dbReference>
<feature type="compositionally biased region" description="Acidic residues" evidence="2">
    <location>
        <begin position="216"/>
        <end position="234"/>
    </location>
</feature>
<dbReference type="PANTHER" id="PTHR23054">
    <property type="entry name" value="TERNARY COMPLEX FACTOR MIP1, LEUCINE-ZIPPER-RELATED"/>
    <property type="match status" value="1"/>
</dbReference>
<evidence type="ECO:0000256" key="2">
    <source>
        <dbReference type="SAM" id="MobiDB-lite"/>
    </source>
</evidence>
<dbReference type="InterPro" id="IPR006869">
    <property type="entry name" value="DUF547"/>
</dbReference>
<feature type="region of interest" description="Disordered" evidence="2">
    <location>
        <begin position="216"/>
        <end position="236"/>
    </location>
</feature>
<dbReference type="PANTHER" id="PTHR23054:SF84">
    <property type="entry name" value="TERNARY COMPLEX FACTOR MIP1-LIKE"/>
    <property type="match status" value="1"/>
</dbReference>
<sequence>MLCVRAEDALAAAAAAAAASDKMRSVTLGGSIQRAVRRMAGGGGGRRSGGPAALPGSGNASASCSGDDTSIGTVKRGGGQRCSMQRYRSQLELEVKKLQRQLQEEIDLHLALTDAITYNAALILKSSIKLPDKAHELLISIASLETAVSKLEEDLNHLHYQLFHTRNERLLAENNQECLLLTSSDCQPSTACNSTCEEHESMLRDLRFRDYHSVEEDFSTEPEDQQDDGKDTEDGERVSLNSLLKKHQDGCLTGLSEHRDEEMQDAFSMEKQCEEDQQIDELPFSQTNLFKRSSMNGNVWSNPNQLSEEMVCSMKDIFLYLSTSSKIAPEAPFANSSSSAERLSGSTLTSLSDSSVIASAMLSPSVDLNPDDGIIDDVRNFDPYNVNGKEARRDIGIYCSVAEVSWMYIGNEQLEYATGALKKFRFLVEQLSKVDPSCMNCDERLAFWINLYNALIMHAYLAYGVPENDIKLFSLMQKACYMVGGQSVSAAEIEYVILKMKTPVHRPQLSLMLALHKFKTSDKLKKYSIDDIEPLVLFALCCGMFSSPAVRIFSAENVRSDLQESMRDYIRASVGINDKGELIVPKLLQSYTKGIVEDSLLADWICRHLTPEQVAAVQDTSSSHKQRLLGVRSFSVIPFDSRFRYLFLSDNSRLDVDEQALRRVRQREPGEAEVAAGGELPPEARHDCRATSVSTLANSFPGQRRAPPPNGTKAKGGTAAGFSNRAGSNLPGSGKMAGSECVMPPYSTSSSVFLVMLYTGGYIRSVSIAAAQVYRILPRSSHDSASPGALLLAISSCSDRIIPCSMD</sequence>
<dbReference type="Pfam" id="PF04784">
    <property type="entry name" value="DUF547"/>
    <property type="match status" value="1"/>
</dbReference>
<dbReference type="Proteomes" id="UP001341281">
    <property type="component" value="Chromosome 06"/>
</dbReference>
<evidence type="ECO:0008006" key="7">
    <source>
        <dbReference type="Google" id="ProtNLM"/>
    </source>
</evidence>
<feature type="region of interest" description="Disordered" evidence="2">
    <location>
        <begin position="696"/>
        <end position="727"/>
    </location>
</feature>
<feature type="compositionally biased region" description="Low complexity" evidence="2">
    <location>
        <begin position="711"/>
        <end position="721"/>
    </location>
</feature>
<proteinExistence type="predicted"/>
<organism evidence="5 6">
    <name type="scientific">Paspalum notatum var. saurae</name>
    <dbReference type="NCBI Taxonomy" id="547442"/>
    <lineage>
        <taxon>Eukaryota</taxon>
        <taxon>Viridiplantae</taxon>
        <taxon>Streptophyta</taxon>
        <taxon>Embryophyta</taxon>
        <taxon>Tracheophyta</taxon>
        <taxon>Spermatophyta</taxon>
        <taxon>Magnoliopsida</taxon>
        <taxon>Liliopsida</taxon>
        <taxon>Poales</taxon>
        <taxon>Poaceae</taxon>
        <taxon>PACMAD clade</taxon>
        <taxon>Panicoideae</taxon>
        <taxon>Andropogonodae</taxon>
        <taxon>Paspaleae</taxon>
        <taxon>Paspalinae</taxon>
        <taxon>Paspalum</taxon>
    </lineage>
</organism>
<accession>A0AAQ3TUL5</accession>
<dbReference type="AlphaFoldDB" id="A0AAQ3TUL5"/>
<feature type="domain" description="DUF547" evidence="3">
    <location>
        <begin position="437"/>
        <end position="570"/>
    </location>
</feature>
<protein>
    <recommendedName>
        <fullName evidence="7">Ternary complex factor MIP1-like</fullName>
    </recommendedName>
</protein>
<evidence type="ECO:0000313" key="6">
    <source>
        <dbReference type="Proteomes" id="UP001341281"/>
    </source>
</evidence>
<evidence type="ECO:0000259" key="4">
    <source>
        <dbReference type="Pfam" id="PF14389"/>
    </source>
</evidence>
<evidence type="ECO:0000313" key="5">
    <source>
        <dbReference type="EMBL" id="WVZ78804.1"/>
    </source>
</evidence>
<name>A0AAQ3TUL5_PASNO</name>
<feature type="coiled-coil region" evidence="1">
    <location>
        <begin position="134"/>
        <end position="161"/>
    </location>
</feature>
<feature type="domain" description="Ternary complex factor MIP1 leucine-zipper" evidence="4">
    <location>
        <begin position="84"/>
        <end position="164"/>
    </location>
</feature>
<evidence type="ECO:0000259" key="3">
    <source>
        <dbReference type="Pfam" id="PF04784"/>
    </source>
</evidence>
<reference evidence="5 6" key="1">
    <citation type="submission" date="2024-02" db="EMBL/GenBank/DDBJ databases">
        <title>High-quality chromosome-scale genome assembly of Pensacola bahiagrass (Paspalum notatum Flugge var. saurae).</title>
        <authorList>
            <person name="Vega J.M."/>
            <person name="Podio M."/>
            <person name="Orjuela J."/>
            <person name="Siena L.A."/>
            <person name="Pessino S.C."/>
            <person name="Combes M.C."/>
            <person name="Mariac C."/>
            <person name="Albertini E."/>
            <person name="Pupilli F."/>
            <person name="Ortiz J.P.A."/>
            <person name="Leblanc O."/>
        </authorList>
    </citation>
    <scope>NUCLEOTIDE SEQUENCE [LARGE SCALE GENOMIC DNA]</scope>
    <source>
        <strain evidence="5">R1</strain>
        <tissue evidence="5">Leaf</tissue>
    </source>
</reference>
<dbReference type="Pfam" id="PF14389">
    <property type="entry name" value="Lzipper-MIP1"/>
    <property type="match status" value="1"/>
</dbReference>
<dbReference type="InterPro" id="IPR025757">
    <property type="entry name" value="MIP1_Leuzipper"/>
</dbReference>